<organism evidence="3 4">
    <name type="scientific">Algoriphagus sanaruensis</name>
    <dbReference type="NCBI Taxonomy" id="1727163"/>
    <lineage>
        <taxon>Bacteria</taxon>
        <taxon>Pseudomonadati</taxon>
        <taxon>Bacteroidota</taxon>
        <taxon>Cytophagia</taxon>
        <taxon>Cytophagales</taxon>
        <taxon>Cyclobacteriaceae</taxon>
        <taxon>Algoriphagus</taxon>
    </lineage>
</organism>
<reference evidence="3 4" key="2">
    <citation type="journal article" date="2016" name="Genome Announc.">
        <title>Complete Genome Sequence of Algoriphagus sp. Strain M8-2, Isolated from a Brackish Lake.</title>
        <authorList>
            <person name="Muraguchi Y."/>
            <person name="Kushimoto K."/>
            <person name="Ohtsubo Y."/>
            <person name="Suzuki T."/>
            <person name="Dohra H."/>
            <person name="Kimbara K."/>
            <person name="Shintani M."/>
        </authorList>
    </citation>
    <scope>NUCLEOTIDE SEQUENCE [LARGE SCALE GENOMIC DNA]</scope>
    <source>
        <strain evidence="3 4">M8-2</strain>
    </source>
</reference>
<gene>
    <name evidence="3" type="ORF">AO498_12850</name>
</gene>
<dbReference type="RefSeq" id="WP_067548344.1">
    <property type="nucleotide sequence ID" value="NZ_CP012836.1"/>
</dbReference>
<feature type="domain" description="DUF4412" evidence="2">
    <location>
        <begin position="71"/>
        <end position="264"/>
    </location>
</feature>
<evidence type="ECO:0000313" key="4">
    <source>
        <dbReference type="Proteomes" id="UP000073816"/>
    </source>
</evidence>
<feature type="chain" id="PRO_5007494107" description="DUF4412 domain-containing protein" evidence="1">
    <location>
        <begin position="23"/>
        <end position="281"/>
    </location>
</feature>
<dbReference type="STRING" id="1727163.AO498_12850"/>
<sequence>MKKTVLTGLILIAFAINQTSQAQLLKKIQNAAQNAAQNAVTPKNNSSSENPLSGMLDGMFQPAKTASSYSFEGFMVMQVISTDKKGKSEDPAQIKYLMTKDPQLMAMQFEDPKSKGTATTTIMDTQNQAVVILMEEDGNKSSIAMKMDFDKMQDQVDQEVETQVADNSYTLTKTGKTKTILGYTCEEYLITTEDGKGIYWVTEKPISGISMFSPQSNPMVSNKTMDRYQSMFSNAPEGTFMEMTFTDNDGSVTHMEVIQLEPNQPRTIQMSNYPNLMAGGR</sequence>
<feature type="signal peptide" evidence="1">
    <location>
        <begin position="1"/>
        <end position="22"/>
    </location>
</feature>
<evidence type="ECO:0000313" key="3">
    <source>
        <dbReference type="EMBL" id="AMQ57328.1"/>
    </source>
</evidence>
<evidence type="ECO:0000256" key="1">
    <source>
        <dbReference type="SAM" id="SignalP"/>
    </source>
</evidence>
<keyword evidence="4" id="KW-1185">Reference proteome</keyword>
<evidence type="ECO:0000259" key="2">
    <source>
        <dbReference type="Pfam" id="PF14371"/>
    </source>
</evidence>
<dbReference type="OrthoDB" id="1524221at2"/>
<dbReference type="AlphaFoldDB" id="A0A142EQC3"/>
<accession>A0A142EQC3</accession>
<dbReference type="InterPro" id="IPR025524">
    <property type="entry name" value="DUF4412"/>
</dbReference>
<protein>
    <recommendedName>
        <fullName evidence="2">DUF4412 domain-containing protein</fullName>
    </recommendedName>
</protein>
<dbReference type="PATRIC" id="fig|1727163.4.peg.2684"/>
<name>A0A142EQC3_9BACT</name>
<proteinExistence type="predicted"/>
<reference evidence="4" key="1">
    <citation type="submission" date="2015-09" db="EMBL/GenBank/DDBJ databases">
        <title>Complete sequence of Algoriphagus sp. M8-2.</title>
        <authorList>
            <person name="Shintani M."/>
        </authorList>
    </citation>
    <scope>NUCLEOTIDE SEQUENCE [LARGE SCALE GENOMIC DNA]</scope>
    <source>
        <strain evidence="4">M8-2</strain>
    </source>
</reference>
<dbReference type="Pfam" id="PF14371">
    <property type="entry name" value="DUF4412"/>
    <property type="match status" value="1"/>
</dbReference>
<keyword evidence="1" id="KW-0732">Signal</keyword>
<dbReference type="Proteomes" id="UP000073816">
    <property type="component" value="Chromosome"/>
</dbReference>
<dbReference type="KEGG" id="alm:AO498_12850"/>
<dbReference type="EMBL" id="CP012836">
    <property type="protein sequence ID" value="AMQ57328.1"/>
    <property type="molecule type" value="Genomic_DNA"/>
</dbReference>